<feature type="region of interest" description="Disordered" evidence="1">
    <location>
        <begin position="1"/>
        <end position="50"/>
    </location>
</feature>
<dbReference type="Proteomes" id="UP000029964">
    <property type="component" value="Unassembled WGS sequence"/>
</dbReference>
<sequence length="460" mass="48604">MPCPSSMHIDDNRSRQYAHPGTTMGLSTDRADSLGATVPPRTAQHEPPSLQHKNSVVVEAAQRYAAVSAIPNELIPRYLVDKTFPLAKRIGGCNEGHHPCDETGNSDQCCPNDTYCYVSSDGDPRCCPIGSNCVDDTDCSSDAYFCTETITESGSAVAREGCCPRRCPATSQYLCPRDAGGNCCPYDSECRAGNCVSTVRHEPTNLLTPVEEGCTTSQYPCEDGPGCCDNDQSCTEVSGTGYCAPGRPTETDGLDYIDDDESSGGLSDGAKAGISVGAVVGAAAIIGLLAWLCIYKRRERRRQSAITQLSSDGDVPMHEGAPGVAAATEGSSQQQSLRPPQPSDGLTQDYFGPPPAAGPFTETPAPDPVAPSPGAYRAVPSHPEQPGDIAAPVELDSAVSPNREHHASPLGPPQQPQQPETSDGRFELYGSPGTEPLSGSSRWSIAPTPIEYRPRKEEEG</sequence>
<accession>A0A086SWR7</accession>
<proteinExistence type="predicted"/>
<evidence type="ECO:0000313" key="3">
    <source>
        <dbReference type="EMBL" id="KFH41549.1"/>
    </source>
</evidence>
<keyword evidence="2" id="KW-1133">Transmembrane helix</keyword>
<protein>
    <submittedName>
        <fullName evidence="3">Uncharacterized protein</fullName>
    </submittedName>
</protein>
<evidence type="ECO:0000256" key="1">
    <source>
        <dbReference type="SAM" id="MobiDB-lite"/>
    </source>
</evidence>
<keyword evidence="2" id="KW-0812">Transmembrane</keyword>
<dbReference type="AlphaFoldDB" id="A0A086SWR7"/>
<dbReference type="OrthoDB" id="4499262at2759"/>
<dbReference type="EMBL" id="JPKY01000124">
    <property type="protein sequence ID" value="KFH41549.1"/>
    <property type="molecule type" value="Genomic_DNA"/>
</dbReference>
<organism evidence="3 4">
    <name type="scientific">Hapsidospora chrysogenum (strain ATCC 11550 / CBS 779.69 / DSM 880 / IAM 14645 / JCM 23072 / IMI 49137)</name>
    <name type="common">Acremonium chrysogenum</name>
    <dbReference type="NCBI Taxonomy" id="857340"/>
    <lineage>
        <taxon>Eukaryota</taxon>
        <taxon>Fungi</taxon>
        <taxon>Dikarya</taxon>
        <taxon>Ascomycota</taxon>
        <taxon>Pezizomycotina</taxon>
        <taxon>Sordariomycetes</taxon>
        <taxon>Hypocreomycetidae</taxon>
        <taxon>Hypocreales</taxon>
        <taxon>Bionectriaceae</taxon>
        <taxon>Hapsidospora</taxon>
    </lineage>
</organism>
<gene>
    <name evidence="3" type="ORF">ACRE_077390</name>
</gene>
<evidence type="ECO:0000256" key="2">
    <source>
        <dbReference type="SAM" id="Phobius"/>
    </source>
</evidence>
<name>A0A086SWR7_HAPC1</name>
<feature type="region of interest" description="Disordered" evidence="1">
    <location>
        <begin position="307"/>
        <end position="460"/>
    </location>
</feature>
<comment type="caution">
    <text evidence="3">The sequence shown here is derived from an EMBL/GenBank/DDBJ whole genome shotgun (WGS) entry which is preliminary data.</text>
</comment>
<keyword evidence="4" id="KW-1185">Reference proteome</keyword>
<feature type="transmembrane region" description="Helical" evidence="2">
    <location>
        <begin position="272"/>
        <end position="294"/>
    </location>
</feature>
<dbReference type="HOGENOM" id="CLU_029957_0_0_1"/>
<reference evidence="4" key="1">
    <citation type="journal article" date="2014" name="Genome Announc.">
        <title>Genome sequence and annotation of Acremonium chrysogenum, producer of the beta-lactam antibiotic cephalosporin C.</title>
        <authorList>
            <person name="Terfehr D."/>
            <person name="Dahlmann T.A."/>
            <person name="Specht T."/>
            <person name="Zadra I."/>
            <person name="Kuernsteiner H."/>
            <person name="Kueck U."/>
        </authorList>
    </citation>
    <scope>NUCLEOTIDE SEQUENCE [LARGE SCALE GENOMIC DNA]</scope>
    <source>
        <strain evidence="4">ATCC 11550 / CBS 779.69 / DSM 880 / IAM 14645 / JCM 23072 / IMI 49137</strain>
    </source>
</reference>
<keyword evidence="2" id="KW-0472">Membrane</keyword>
<dbReference type="STRING" id="857340.A0A086SWR7"/>
<evidence type="ECO:0000313" key="4">
    <source>
        <dbReference type="Proteomes" id="UP000029964"/>
    </source>
</evidence>